<evidence type="ECO:0000259" key="5">
    <source>
        <dbReference type="PROSITE" id="PS50893"/>
    </source>
</evidence>
<protein>
    <submittedName>
        <fullName evidence="6">ABC transporter ATP-binding protein</fullName>
    </submittedName>
</protein>
<comment type="similarity">
    <text evidence="1">Belongs to the ABC transporter superfamily.</text>
</comment>
<dbReference type="AlphaFoldDB" id="A0A5M9WQL0"/>
<dbReference type="SUPFAM" id="SSF52540">
    <property type="entry name" value="P-loop containing nucleoside triphosphate hydrolases"/>
    <property type="match status" value="1"/>
</dbReference>
<dbReference type="InterPro" id="IPR050763">
    <property type="entry name" value="ABC_transporter_ATP-binding"/>
</dbReference>
<dbReference type="InterPro" id="IPR017871">
    <property type="entry name" value="ABC_transporter-like_CS"/>
</dbReference>
<dbReference type="GO" id="GO:0016887">
    <property type="term" value="F:ATP hydrolysis activity"/>
    <property type="evidence" value="ECO:0007669"/>
    <property type="project" value="InterPro"/>
</dbReference>
<evidence type="ECO:0000313" key="7">
    <source>
        <dbReference type="Proteomes" id="UP000323664"/>
    </source>
</evidence>
<dbReference type="InterPro" id="IPR003439">
    <property type="entry name" value="ABC_transporter-like_ATP-bd"/>
</dbReference>
<evidence type="ECO:0000256" key="1">
    <source>
        <dbReference type="ARBA" id="ARBA00005417"/>
    </source>
</evidence>
<evidence type="ECO:0000256" key="4">
    <source>
        <dbReference type="ARBA" id="ARBA00022840"/>
    </source>
</evidence>
<dbReference type="CDD" id="cd03230">
    <property type="entry name" value="ABC_DR_subfamily_A"/>
    <property type="match status" value="1"/>
</dbReference>
<proteinExistence type="inferred from homology"/>
<name>A0A5M9WQL0_PAEAM</name>
<dbReference type="GO" id="GO:0005524">
    <property type="term" value="F:ATP binding"/>
    <property type="evidence" value="ECO:0007669"/>
    <property type="project" value="UniProtKB-KW"/>
</dbReference>
<keyword evidence="3" id="KW-0547">Nucleotide-binding</keyword>
<organism evidence="6 7">
    <name type="scientific">Paenibacillus amylolyticus</name>
    <dbReference type="NCBI Taxonomy" id="1451"/>
    <lineage>
        <taxon>Bacteria</taxon>
        <taxon>Bacillati</taxon>
        <taxon>Bacillota</taxon>
        <taxon>Bacilli</taxon>
        <taxon>Bacillales</taxon>
        <taxon>Paenibacillaceae</taxon>
        <taxon>Paenibacillus</taxon>
    </lineage>
</organism>
<dbReference type="Pfam" id="PF00005">
    <property type="entry name" value="ABC_tran"/>
    <property type="match status" value="1"/>
</dbReference>
<dbReference type="InterPro" id="IPR027417">
    <property type="entry name" value="P-loop_NTPase"/>
</dbReference>
<evidence type="ECO:0000256" key="3">
    <source>
        <dbReference type="ARBA" id="ARBA00022741"/>
    </source>
</evidence>
<dbReference type="PANTHER" id="PTHR42711:SF5">
    <property type="entry name" value="ABC TRANSPORTER ATP-BINDING PROTEIN NATA"/>
    <property type="match status" value="1"/>
</dbReference>
<keyword evidence="4 6" id="KW-0067">ATP-binding</keyword>
<dbReference type="OrthoDB" id="9805514at2"/>
<reference evidence="6 7" key="1">
    <citation type="journal article" date="2019" name="J. Ind. Microbiol. Biotechnol.">
        <title>Paenibacillus amylolyticus 27C64 has a diverse set of carbohydrate-active enzymes and complete pectin deconstruction system.</title>
        <authorList>
            <person name="Keggi C."/>
            <person name="Doran-Peterson J."/>
        </authorList>
    </citation>
    <scope>NUCLEOTIDE SEQUENCE [LARGE SCALE GENOMIC DNA]</scope>
    <source>
        <strain evidence="6 7">27C64</strain>
    </source>
</reference>
<dbReference type="PANTHER" id="PTHR42711">
    <property type="entry name" value="ABC TRANSPORTER ATP-BINDING PROTEIN"/>
    <property type="match status" value="1"/>
</dbReference>
<dbReference type="RefSeq" id="WP_123063752.1">
    <property type="nucleotide sequence ID" value="NZ_RIAS01000003.1"/>
</dbReference>
<dbReference type="InterPro" id="IPR003593">
    <property type="entry name" value="AAA+_ATPase"/>
</dbReference>
<sequence>MGSQIIETRGLNLNLQGSHVLKNIDITTHSGQICALIGENGAGKTSTIRCITGLYPPTTGGCSIFGEPAYNMSQKNRNRFGIVFDEGGLYSEMSAWENVLFFASLRGMEKDKIAERYNRLVQHFELKTSLKVGRFSKGMKQKLMIIRELVHEPELLILDEPFNGLDPDSKIFLRDKLSEICSDRGTSILISSHDLFDLEKIADQVIMIHQGRIVADQALQTITGISERYIVTCDNSQLVVSILQGIEGITVVNHTEQSVTFMVESEVIKQPLQVLMQHGIEIQEFFKEKSSLEDFYRTTKQAAVQN</sequence>
<evidence type="ECO:0000313" key="6">
    <source>
        <dbReference type="EMBL" id="KAA8783900.1"/>
    </source>
</evidence>
<keyword evidence="2" id="KW-0813">Transport</keyword>
<dbReference type="EMBL" id="RIAS01000003">
    <property type="protein sequence ID" value="KAA8783900.1"/>
    <property type="molecule type" value="Genomic_DNA"/>
</dbReference>
<dbReference type="Gene3D" id="3.40.50.300">
    <property type="entry name" value="P-loop containing nucleotide triphosphate hydrolases"/>
    <property type="match status" value="1"/>
</dbReference>
<accession>A0A5M9WQL0</accession>
<dbReference type="SMART" id="SM00382">
    <property type="entry name" value="AAA"/>
    <property type="match status" value="1"/>
</dbReference>
<dbReference type="Proteomes" id="UP000323664">
    <property type="component" value="Unassembled WGS sequence"/>
</dbReference>
<dbReference type="PROSITE" id="PS00211">
    <property type="entry name" value="ABC_TRANSPORTER_1"/>
    <property type="match status" value="1"/>
</dbReference>
<feature type="domain" description="ABC transporter" evidence="5">
    <location>
        <begin position="6"/>
        <end position="235"/>
    </location>
</feature>
<evidence type="ECO:0000256" key="2">
    <source>
        <dbReference type="ARBA" id="ARBA00022448"/>
    </source>
</evidence>
<dbReference type="PROSITE" id="PS50893">
    <property type="entry name" value="ABC_TRANSPORTER_2"/>
    <property type="match status" value="1"/>
</dbReference>
<gene>
    <name evidence="6" type="ORF">EC604_08575</name>
</gene>
<comment type="caution">
    <text evidence="6">The sequence shown here is derived from an EMBL/GenBank/DDBJ whole genome shotgun (WGS) entry which is preliminary data.</text>
</comment>